<evidence type="ECO:0000313" key="2">
    <source>
        <dbReference type="EMBL" id="TJY62592.1"/>
    </source>
</evidence>
<dbReference type="AlphaFoldDB" id="A0A4U0GXN3"/>
<feature type="transmembrane region" description="Helical" evidence="1">
    <location>
        <begin position="120"/>
        <end position="146"/>
    </location>
</feature>
<keyword evidence="1" id="KW-1133">Transmembrane helix</keyword>
<evidence type="ECO:0000313" key="3">
    <source>
        <dbReference type="Proteomes" id="UP000309872"/>
    </source>
</evidence>
<evidence type="ECO:0000256" key="1">
    <source>
        <dbReference type="SAM" id="Phobius"/>
    </source>
</evidence>
<name>A0A4U0GXN3_9SPHI</name>
<gene>
    <name evidence="2" type="ORF">FAZ19_19155</name>
</gene>
<reference evidence="2 3" key="1">
    <citation type="submission" date="2019-04" db="EMBL/GenBank/DDBJ databases">
        <title>Sphingobacterium olei sp. nov., isolated from oil-contaminated soil.</title>
        <authorList>
            <person name="Liu B."/>
        </authorList>
    </citation>
    <scope>NUCLEOTIDE SEQUENCE [LARGE SCALE GENOMIC DNA]</scope>
    <source>
        <strain evidence="2 3">Y3L14</strain>
    </source>
</reference>
<organism evidence="2 3">
    <name type="scientific">Sphingobacterium alkalisoli</name>
    <dbReference type="NCBI Taxonomy" id="1874115"/>
    <lineage>
        <taxon>Bacteria</taxon>
        <taxon>Pseudomonadati</taxon>
        <taxon>Bacteroidota</taxon>
        <taxon>Sphingobacteriia</taxon>
        <taxon>Sphingobacteriales</taxon>
        <taxon>Sphingobacteriaceae</taxon>
        <taxon>Sphingobacterium</taxon>
    </lineage>
</organism>
<keyword evidence="1" id="KW-0812">Transmembrane</keyword>
<protein>
    <submittedName>
        <fullName evidence="2">Uncharacterized protein</fullName>
    </submittedName>
</protein>
<dbReference type="EMBL" id="SUKA01000007">
    <property type="protein sequence ID" value="TJY62592.1"/>
    <property type="molecule type" value="Genomic_DNA"/>
</dbReference>
<sequence>MDQAKLDVILDGQPFEEAAEDGRFAIFFDDDDGRSEEKYYIRANEEGLRLVAYQLLCAARDLKVQTVNKEYQTVKLMTDEDKWIDKSSEVVIRYVEPLEINSKQARAATKETWKHRAAEIGCGLLGIFLLISLVVGIFEVLTYLTWK</sequence>
<keyword evidence="1" id="KW-0472">Membrane</keyword>
<dbReference type="RefSeq" id="WP_136822378.1">
    <property type="nucleotide sequence ID" value="NZ_BMJX01000007.1"/>
</dbReference>
<proteinExistence type="predicted"/>
<dbReference type="OrthoDB" id="1454326at2"/>
<keyword evidence="3" id="KW-1185">Reference proteome</keyword>
<accession>A0A4U0GXN3</accession>
<comment type="caution">
    <text evidence="2">The sequence shown here is derived from an EMBL/GenBank/DDBJ whole genome shotgun (WGS) entry which is preliminary data.</text>
</comment>
<dbReference type="Proteomes" id="UP000309872">
    <property type="component" value="Unassembled WGS sequence"/>
</dbReference>